<evidence type="ECO:0000313" key="3">
    <source>
        <dbReference type="Proteomes" id="UP001630127"/>
    </source>
</evidence>
<dbReference type="InterPro" id="IPR039997">
    <property type="entry name" value="TFE"/>
</dbReference>
<evidence type="ECO:0000313" key="2">
    <source>
        <dbReference type="EMBL" id="KAL3529306.1"/>
    </source>
</evidence>
<sequence length="184" mass="20371">MDSFWRVEVAFSGIEEKGDNIKSESSNLPMKVLPPWMIKQGMNLMKEQRGEVKEEAEIDGSLAPVGSSDEKKSTTETDVKKIQDKYFKVYYAALLKRQHEQEAANRGQELSNSGISNGAADISSELQVGRKFESDDKDLGDDIEWEEAAPAGSTSENFKVNDLNVQADASGDDDDDDGLDWKEG</sequence>
<dbReference type="AlphaFoldDB" id="A0ABD3ABW7"/>
<proteinExistence type="predicted"/>
<protein>
    <submittedName>
        <fullName evidence="2">Uncharacterized protein</fullName>
    </submittedName>
</protein>
<dbReference type="PANTHER" id="PTHR13097">
    <property type="entry name" value="TRANSCRIPTION INITIATION FACTOR IIE, ALPHA SUBUNIT"/>
    <property type="match status" value="1"/>
</dbReference>
<feature type="region of interest" description="Disordered" evidence="1">
    <location>
        <begin position="101"/>
        <end position="184"/>
    </location>
</feature>
<gene>
    <name evidence="2" type="ORF">ACH5RR_008628</name>
</gene>
<reference evidence="2 3" key="1">
    <citation type="submission" date="2024-11" db="EMBL/GenBank/DDBJ databases">
        <title>A near-complete genome assembly of Cinchona calisaya.</title>
        <authorList>
            <person name="Lian D.C."/>
            <person name="Zhao X.W."/>
            <person name="Wei L."/>
        </authorList>
    </citation>
    <scope>NUCLEOTIDE SEQUENCE [LARGE SCALE GENOMIC DNA]</scope>
    <source>
        <tissue evidence="2">Nenye</tissue>
    </source>
</reference>
<dbReference type="Proteomes" id="UP001630127">
    <property type="component" value="Unassembled WGS sequence"/>
</dbReference>
<dbReference type="EMBL" id="JBJUIK010000004">
    <property type="protein sequence ID" value="KAL3529306.1"/>
    <property type="molecule type" value="Genomic_DNA"/>
</dbReference>
<dbReference type="PANTHER" id="PTHR13097:SF7">
    <property type="entry name" value="GENERAL TRANSCRIPTION FACTOR IIE SUBUNIT 1"/>
    <property type="match status" value="1"/>
</dbReference>
<feature type="region of interest" description="Disordered" evidence="1">
    <location>
        <begin position="48"/>
        <end position="77"/>
    </location>
</feature>
<keyword evidence="3" id="KW-1185">Reference proteome</keyword>
<name>A0ABD3ABW7_9GENT</name>
<organism evidence="2 3">
    <name type="scientific">Cinchona calisaya</name>
    <dbReference type="NCBI Taxonomy" id="153742"/>
    <lineage>
        <taxon>Eukaryota</taxon>
        <taxon>Viridiplantae</taxon>
        <taxon>Streptophyta</taxon>
        <taxon>Embryophyta</taxon>
        <taxon>Tracheophyta</taxon>
        <taxon>Spermatophyta</taxon>
        <taxon>Magnoliopsida</taxon>
        <taxon>eudicotyledons</taxon>
        <taxon>Gunneridae</taxon>
        <taxon>Pentapetalae</taxon>
        <taxon>asterids</taxon>
        <taxon>lamiids</taxon>
        <taxon>Gentianales</taxon>
        <taxon>Rubiaceae</taxon>
        <taxon>Cinchonoideae</taxon>
        <taxon>Cinchoneae</taxon>
        <taxon>Cinchona</taxon>
    </lineage>
</organism>
<evidence type="ECO:0000256" key="1">
    <source>
        <dbReference type="SAM" id="MobiDB-lite"/>
    </source>
</evidence>
<feature type="compositionally biased region" description="Acidic residues" evidence="1">
    <location>
        <begin position="135"/>
        <end position="147"/>
    </location>
</feature>
<accession>A0ABD3ABW7</accession>
<feature type="compositionally biased region" description="Basic and acidic residues" evidence="1">
    <location>
        <begin position="68"/>
        <end position="77"/>
    </location>
</feature>
<comment type="caution">
    <text evidence="2">The sequence shown here is derived from an EMBL/GenBank/DDBJ whole genome shotgun (WGS) entry which is preliminary data.</text>
</comment>